<gene>
    <name evidence="6" type="ORF">DFR29_11598</name>
</gene>
<dbReference type="Pfam" id="PF20148">
    <property type="entry name" value="DUF6531"/>
    <property type="match status" value="1"/>
</dbReference>
<evidence type="ECO:0000256" key="2">
    <source>
        <dbReference type="SAM" id="MobiDB-lite"/>
    </source>
</evidence>
<evidence type="ECO:0000259" key="5">
    <source>
        <dbReference type="Pfam" id="PF25023"/>
    </source>
</evidence>
<keyword evidence="1" id="KW-0677">Repeat</keyword>
<evidence type="ECO:0000259" key="4">
    <source>
        <dbReference type="Pfam" id="PF20148"/>
    </source>
</evidence>
<evidence type="ECO:0000313" key="6">
    <source>
        <dbReference type="EMBL" id="TDR39708.1"/>
    </source>
</evidence>
<dbReference type="PANTHER" id="PTHR32305:SF15">
    <property type="entry name" value="PROTEIN RHSA-RELATED"/>
    <property type="match status" value="1"/>
</dbReference>
<dbReference type="InterPro" id="IPR045351">
    <property type="entry name" value="DUF6531"/>
</dbReference>
<evidence type="ECO:0000313" key="7">
    <source>
        <dbReference type="Proteomes" id="UP000295293"/>
    </source>
</evidence>
<evidence type="ECO:0000256" key="1">
    <source>
        <dbReference type="ARBA" id="ARBA00022737"/>
    </source>
</evidence>
<dbReference type="InterPro" id="IPR056823">
    <property type="entry name" value="TEN-like_YD-shell"/>
</dbReference>
<protein>
    <submittedName>
        <fullName evidence="6">RHS repeat-associated protein</fullName>
    </submittedName>
</protein>
<reference evidence="6 7" key="1">
    <citation type="submission" date="2019-03" db="EMBL/GenBank/DDBJ databases">
        <title>Genomic Encyclopedia of Type Strains, Phase IV (KMG-IV): sequencing the most valuable type-strain genomes for metagenomic binning, comparative biology and taxonomic classification.</title>
        <authorList>
            <person name="Goeker M."/>
        </authorList>
    </citation>
    <scope>NUCLEOTIDE SEQUENCE [LARGE SCALE GENOMIC DNA]</scope>
    <source>
        <strain evidence="6 7">DSM 21667</strain>
    </source>
</reference>
<dbReference type="InterPro" id="IPR006530">
    <property type="entry name" value="YD"/>
</dbReference>
<dbReference type="InterPro" id="IPR031325">
    <property type="entry name" value="RHS_repeat"/>
</dbReference>
<dbReference type="Proteomes" id="UP000295293">
    <property type="component" value="Unassembled WGS sequence"/>
</dbReference>
<comment type="caution">
    <text evidence="6">The sequence shown here is derived from an EMBL/GenBank/DDBJ whole genome shotgun (WGS) entry which is preliminary data.</text>
</comment>
<dbReference type="OrthoDB" id="5959882at2"/>
<name>A0A4R6YPI3_9GAMM</name>
<feature type="domain" description="RHS protein conserved region" evidence="3">
    <location>
        <begin position="1074"/>
        <end position="1109"/>
    </location>
</feature>
<dbReference type="Pfam" id="PF05593">
    <property type="entry name" value="RHS_repeat"/>
    <property type="match status" value="4"/>
</dbReference>
<dbReference type="InterPro" id="IPR001826">
    <property type="entry name" value="RHS"/>
</dbReference>
<dbReference type="NCBIfam" id="TIGR01643">
    <property type="entry name" value="YD_repeat_2x"/>
    <property type="match status" value="8"/>
</dbReference>
<dbReference type="RefSeq" id="WP_133820706.1">
    <property type="nucleotide sequence ID" value="NZ_SNZH01000015.1"/>
</dbReference>
<evidence type="ECO:0000259" key="3">
    <source>
        <dbReference type="Pfam" id="PF03527"/>
    </source>
</evidence>
<feature type="region of interest" description="Disordered" evidence="2">
    <location>
        <begin position="1"/>
        <end position="26"/>
    </location>
</feature>
<feature type="domain" description="DUF6531" evidence="4">
    <location>
        <begin position="46"/>
        <end position="120"/>
    </location>
</feature>
<dbReference type="Gene3D" id="2.180.10.10">
    <property type="entry name" value="RHS repeat-associated core"/>
    <property type="match status" value="2"/>
</dbReference>
<proteinExistence type="predicted"/>
<dbReference type="InterPro" id="IPR050708">
    <property type="entry name" value="T6SS_VgrG/RHS"/>
</dbReference>
<dbReference type="InterPro" id="IPR022385">
    <property type="entry name" value="Rhs_assc_core"/>
</dbReference>
<dbReference type="PRINTS" id="PR00394">
    <property type="entry name" value="RHSPROTEIN"/>
</dbReference>
<dbReference type="EMBL" id="SNZH01000015">
    <property type="protein sequence ID" value="TDR39708.1"/>
    <property type="molecule type" value="Genomic_DNA"/>
</dbReference>
<dbReference type="PANTHER" id="PTHR32305">
    <property type="match status" value="1"/>
</dbReference>
<dbReference type="Pfam" id="PF03527">
    <property type="entry name" value="RHS"/>
    <property type="match status" value="1"/>
</dbReference>
<accession>A0A4R6YPI3</accession>
<organism evidence="6 7">
    <name type="scientific">Tahibacter aquaticus</name>
    <dbReference type="NCBI Taxonomy" id="520092"/>
    <lineage>
        <taxon>Bacteria</taxon>
        <taxon>Pseudomonadati</taxon>
        <taxon>Pseudomonadota</taxon>
        <taxon>Gammaproteobacteria</taxon>
        <taxon>Lysobacterales</taxon>
        <taxon>Rhodanobacteraceae</taxon>
        <taxon>Tahibacter</taxon>
    </lineage>
</organism>
<keyword evidence="7" id="KW-1185">Reference proteome</keyword>
<feature type="domain" description="Teneurin-like YD-shell" evidence="5">
    <location>
        <begin position="582"/>
        <end position="715"/>
    </location>
</feature>
<dbReference type="Pfam" id="PF25023">
    <property type="entry name" value="TEN_YD-shell"/>
    <property type="match status" value="1"/>
</dbReference>
<dbReference type="NCBIfam" id="TIGR03696">
    <property type="entry name" value="Rhs_assc_core"/>
    <property type="match status" value="1"/>
</dbReference>
<sequence length="1323" mass="146560">MTGKPAARVEDKAGGGKVVSGSPNVKIGSEAEGQAQTNKLCEPAAGNPVNPLLGVKLLPPEEDFALAAPSTFAFARSYASSDRRIGVLGRGWTTPVDSVSLQLGETATELVDAQGRSIRFGPLSPGEERYSASEQIWLRRGGGAEPWQGRWADVPAALQADAQSAFLLSGEGWLRFTPQGAMWRLQDMATSFGYATRFVWGELSVVGEIHDSAGRCYALVYTRIPVDDEADAGLRLVGVVLANRQGPLPQDFDPARNDTDWLVRYDYDALGQLVAVRRRDGAVVRTFGWEAQRMSAHGQPGGMAVSYVWDAQGRVSEQHEAEGLSRYYDYHADHTEVRDSLGRSERYWFEGEGDARRWSAHERADGSITRFAYDGFGRRVRSTDALGQHTYLRRDAQGRVVGATVPDGRSWQSTLDARGLLVRREGPAGVITIARDARGRVIAANLLHGETVHYAYEDERWPDRVTAITDAEGAVRRQSWNALGLLASHTDCSGNVTQWRYDDEGRLVESIDALGRRSRQHYDGNGLRCAVTEADGAQYRLTHDALGRQVAVTAPDGACWRTQWDRFDRPVARIDALGREQRLEYDRAGRLVALQNENGAYCRFAYDIGDRLIEETGFDGRRQRYHYDAVDRLLAAEEGGQALHLRYDLAGRVIAREIHAVADAADWRFPPPGAPPLEVERFAWRRDGQLEAACNTQAEVRFDYDESGRRIGETQRHADGWRYTVRQHVDARGRAQSTHYGQAPAIHWQTYGPGHLQGLRVDALALEFERDPLHRETARHAWWQDEAQGQRRSAFHATRDYDAGGRLKRAREVPASGTATGRDYAYDAQGRLSGITDLHGRIAYAYDMAGRLVGSDHDGQKCEYRFDPAGNRLGQPTLQAAREDWAGTVQDNLPDAAFNLLGQREGPRLEPVACWPDNRIGSFDGLQYRYDAAGNLIERQSPDGGYLQLRYDALQRLVELQRQAADGSACTAHYAYDALGRRVSKRVMVAGREESTRYGWDGDRLVAEHTAQQQRTTVYEPGSFVPLLRLQQPLMATKEGEPAPAALGELLALIGAAAQDLPAELRPRLQAQQVAFFHTDHLGTPLRLSDSEGRSLWQARPGDWQAVREPTGESDQPLRFQGQWQDEESGLHYNRHRYYDPVLGRYLSQDPLGLSGNINSYRYSAGRPTYAVDPLGLKECVGTARVLKGNSRHIGKGGGFDTGPSNLERYGITNDAAVVIPNQFGLTKSAMRPYIDQISGVFADGTSFGRVRDVMDDKATRDSMGLSTTQFQQHLIDREKLKNGGKDLLVLELPGAAKDGGIQGVTLTIPDELECPCGTLPKP</sequence>